<dbReference type="Pfam" id="PF00403">
    <property type="entry name" value="HMA"/>
    <property type="match status" value="1"/>
</dbReference>
<reference evidence="9 10" key="1">
    <citation type="journal article" date="2023" name="bioRxiv">
        <title>High-quality genome assemblies of four members of thePodospora anserinaspecies complex.</title>
        <authorList>
            <person name="Ament-Velasquez S.L."/>
            <person name="Vogan A.A."/>
            <person name="Wallerman O."/>
            <person name="Hartmann F."/>
            <person name="Gautier V."/>
            <person name="Silar P."/>
            <person name="Giraud T."/>
            <person name="Johannesson H."/>
        </authorList>
    </citation>
    <scope>NUCLEOTIDE SEQUENCE [LARGE SCALE GENOMIC DNA]</scope>
    <source>
        <strain evidence="9 10">CBS 112042</strain>
    </source>
</reference>
<comment type="cofactor">
    <cofactor evidence="1">
        <name>Cu(2+)</name>
        <dbReference type="ChEBI" id="CHEBI:29036"/>
    </cofactor>
</comment>
<dbReference type="Gene3D" id="3.30.70.100">
    <property type="match status" value="1"/>
</dbReference>
<accession>A0ABR0F6X4</accession>
<name>A0ABR0F6X4_9PEZI</name>
<evidence type="ECO:0000256" key="1">
    <source>
        <dbReference type="ARBA" id="ARBA00001973"/>
    </source>
</evidence>
<keyword evidence="10" id="KW-1185">Reference proteome</keyword>
<evidence type="ECO:0000256" key="5">
    <source>
        <dbReference type="ARBA" id="ARBA00025798"/>
    </source>
</evidence>
<comment type="function">
    <text evidence="2">Destroys radicals which are normally produced within the cells and which are toxic to biological systems.</text>
</comment>
<dbReference type="PANTHER" id="PTHR10003">
    <property type="entry name" value="SUPEROXIDE DISMUTASE CU-ZN -RELATED"/>
    <property type="match status" value="1"/>
</dbReference>
<evidence type="ECO:0000259" key="8">
    <source>
        <dbReference type="PROSITE" id="PS50846"/>
    </source>
</evidence>
<feature type="region of interest" description="Disordered" evidence="7">
    <location>
        <begin position="231"/>
        <end position="252"/>
    </location>
</feature>
<dbReference type="SUPFAM" id="SSF55008">
    <property type="entry name" value="HMA, heavy metal-associated domain"/>
    <property type="match status" value="1"/>
</dbReference>
<dbReference type="InterPro" id="IPR006121">
    <property type="entry name" value="HMA_dom"/>
</dbReference>
<dbReference type="PROSITE" id="PS50846">
    <property type="entry name" value="HMA_2"/>
    <property type="match status" value="1"/>
</dbReference>
<dbReference type="InterPro" id="IPR001424">
    <property type="entry name" value="SOD_Cu_Zn_dom"/>
</dbReference>
<organism evidence="9 10">
    <name type="scientific">Podospora bellae-mahoneyi</name>
    <dbReference type="NCBI Taxonomy" id="2093777"/>
    <lineage>
        <taxon>Eukaryota</taxon>
        <taxon>Fungi</taxon>
        <taxon>Dikarya</taxon>
        <taxon>Ascomycota</taxon>
        <taxon>Pezizomycotina</taxon>
        <taxon>Sordariomycetes</taxon>
        <taxon>Sordariomycetidae</taxon>
        <taxon>Sordariales</taxon>
        <taxon>Podosporaceae</taxon>
        <taxon>Podospora</taxon>
    </lineage>
</organism>
<comment type="similarity">
    <text evidence="5">In the C-terminal section; belongs to the Cu-Zn superoxide dismutase family.</text>
</comment>
<evidence type="ECO:0000256" key="4">
    <source>
        <dbReference type="ARBA" id="ARBA00016103"/>
    </source>
</evidence>
<dbReference type="SUPFAM" id="SSF49329">
    <property type="entry name" value="Cu,Zn superoxide dismutase-like"/>
    <property type="match status" value="1"/>
</dbReference>
<feature type="domain" description="HMA" evidence="8">
    <location>
        <begin position="77"/>
        <end position="140"/>
    </location>
</feature>
<evidence type="ECO:0000256" key="7">
    <source>
        <dbReference type="SAM" id="MobiDB-lite"/>
    </source>
</evidence>
<dbReference type="RefSeq" id="XP_062728749.1">
    <property type="nucleotide sequence ID" value="XM_062882681.1"/>
</dbReference>
<protein>
    <recommendedName>
        <fullName evidence="4">Superoxide dismutase 1 copper chaperone</fullName>
    </recommendedName>
    <alternativeName>
        <fullName evidence="6">Superoxide dismutase copper chaperone</fullName>
    </alternativeName>
</protein>
<proteinExistence type="inferred from homology"/>
<dbReference type="GeneID" id="87902163"/>
<gene>
    <name evidence="9" type="primary">CCS1</name>
    <name evidence="9" type="ORF">QC761_711310</name>
</gene>
<evidence type="ECO:0000256" key="6">
    <source>
        <dbReference type="ARBA" id="ARBA00032899"/>
    </source>
</evidence>
<dbReference type="InterPro" id="IPR024134">
    <property type="entry name" value="SOD_Cu/Zn_/chaperone"/>
</dbReference>
<dbReference type="Proteomes" id="UP001322138">
    <property type="component" value="Unassembled WGS sequence"/>
</dbReference>
<evidence type="ECO:0000313" key="10">
    <source>
        <dbReference type="Proteomes" id="UP001322138"/>
    </source>
</evidence>
<dbReference type="InterPro" id="IPR036163">
    <property type="entry name" value="HMA_dom_sf"/>
</dbReference>
<dbReference type="CDD" id="cd00371">
    <property type="entry name" value="HMA"/>
    <property type="match status" value="1"/>
</dbReference>
<dbReference type="EMBL" id="JAFFGZ010000009">
    <property type="protein sequence ID" value="KAK4639773.1"/>
    <property type="molecule type" value="Genomic_DNA"/>
</dbReference>
<comment type="similarity">
    <text evidence="3">Belongs to the CCS1 family.</text>
</comment>
<dbReference type="Pfam" id="PF00080">
    <property type="entry name" value="Sod_Cu"/>
    <property type="match status" value="1"/>
</dbReference>
<comment type="caution">
    <text evidence="9">The sequence shown here is derived from an EMBL/GenBank/DDBJ whole genome shotgun (WGS) entry which is preliminary data.</text>
</comment>
<evidence type="ECO:0000256" key="3">
    <source>
        <dbReference type="ARBA" id="ARBA00010636"/>
    </source>
</evidence>
<sequence>MPPIPKFSFTKPIAYSLSGIALLASAGTYTYRRQLLHLQQQQRQRSQSPIFPGNKSPNSPIVSAATASSLKMAITTPFQTLFAVPMHCESCAKDISQALFKVCGITKVEPDVKEQLVTIEGTAPPSAIVDAIQATGRDAILRGSGASNSAAVSILETYYRRSVQEAAASASASKPAGSWINQRLVRGLARMVQVSPTETVVDLTIRGLSPGKYRATIRAYGNLQDGVTSAGPIWSGTTTTSTADSETKPTTPRGILGTVEIGSDGRGTVFLNHPFQVWEVIGHALVISPNDESDEGKPLTNDENTVVGIIARSAGIWDNDKTVCSCTGKTLWEERKDEVSKGML</sequence>
<dbReference type="InterPro" id="IPR036423">
    <property type="entry name" value="SOD-like_Cu/Zn_dom_sf"/>
</dbReference>
<evidence type="ECO:0000313" key="9">
    <source>
        <dbReference type="EMBL" id="KAK4639773.1"/>
    </source>
</evidence>
<dbReference type="Gene3D" id="2.60.40.200">
    <property type="entry name" value="Superoxide dismutase, copper/zinc binding domain"/>
    <property type="match status" value="1"/>
</dbReference>
<feature type="compositionally biased region" description="Low complexity" evidence="7">
    <location>
        <begin position="235"/>
        <end position="251"/>
    </location>
</feature>
<evidence type="ECO:0000256" key="2">
    <source>
        <dbReference type="ARBA" id="ARBA00003917"/>
    </source>
</evidence>